<keyword evidence="5 12" id="KW-1133">Transmembrane helix</keyword>
<dbReference type="PROSITE" id="PS51469">
    <property type="entry name" value="SUN"/>
    <property type="match status" value="1"/>
</dbReference>
<dbReference type="PANTHER" id="PTHR12953:SF0">
    <property type="entry name" value="SUN DOMAIN-CONTAINING OSSIFICATION FACTOR"/>
    <property type="match status" value="1"/>
</dbReference>
<comment type="subunit">
    <text evidence="9">Interacts with EMP65.</text>
</comment>
<protein>
    <recommendedName>
        <fullName evidence="10">SUN-like protein 1</fullName>
    </recommendedName>
</protein>
<proteinExistence type="inferred from homology"/>
<dbReference type="InterPro" id="IPR045120">
    <property type="entry name" value="Suco/Slp1-like"/>
</dbReference>
<keyword evidence="2 12" id="KW-0812">Transmembrane</keyword>
<keyword evidence="3 13" id="KW-0732">Signal</keyword>
<evidence type="ECO:0000256" key="7">
    <source>
        <dbReference type="ARBA" id="ARBA00023180"/>
    </source>
</evidence>
<evidence type="ECO:0000256" key="10">
    <source>
        <dbReference type="ARBA" id="ARBA00075366"/>
    </source>
</evidence>
<comment type="caution">
    <text evidence="15">The sequence shown here is derived from an EMBL/GenBank/DDBJ whole genome shotgun (WGS) entry which is preliminary data.</text>
</comment>
<evidence type="ECO:0000256" key="2">
    <source>
        <dbReference type="ARBA" id="ARBA00022692"/>
    </source>
</evidence>
<keyword evidence="16" id="KW-1185">Reference proteome</keyword>
<dbReference type="Gene3D" id="2.60.120.260">
    <property type="entry name" value="Galactose-binding domain-like"/>
    <property type="match status" value="1"/>
</dbReference>
<keyword evidence="6 12" id="KW-0472">Membrane</keyword>
<dbReference type="EMBL" id="BTGB01000002">
    <property type="protein sequence ID" value="GMM45603.1"/>
    <property type="molecule type" value="Genomic_DNA"/>
</dbReference>
<evidence type="ECO:0000256" key="13">
    <source>
        <dbReference type="SAM" id="SignalP"/>
    </source>
</evidence>
<dbReference type="AlphaFoldDB" id="A0AAV5R232"/>
<organism evidence="15 16">
    <name type="scientific">Pichia kluyveri</name>
    <name type="common">Yeast</name>
    <dbReference type="NCBI Taxonomy" id="36015"/>
    <lineage>
        <taxon>Eukaryota</taxon>
        <taxon>Fungi</taxon>
        <taxon>Dikarya</taxon>
        <taxon>Ascomycota</taxon>
        <taxon>Saccharomycotina</taxon>
        <taxon>Pichiomycetes</taxon>
        <taxon>Pichiales</taxon>
        <taxon>Pichiaceae</taxon>
        <taxon>Pichia</taxon>
    </lineage>
</organism>
<keyword evidence="7" id="KW-0325">Glycoprotein</keyword>
<feature type="domain" description="SUN" evidence="14">
    <location>
        <begin position="101"/>
        <end position="271"/>
    </location>
</feature>
<sequence length="593" mass="68548">MQIPIIILLLFTWIVSANVSDTPSFQSFNDWKKDKLSDDNNRQHHTGGGGSKILDSPIRQNRMKTRPNNVNAGGDDNDEEHIGEMMIELSMFTGENDDNNNINVDSDKTGSGKGIIEKDIQDDGKLYKDRFNFASFDCAATIIKTNKEAKGANAVLLDNKDSYLLNECSAINKFIIIELCEDILVDEVLIANYEFYSSMFKEIRISASDRFPVNQWIILGEFTSENVRKLQNFKINNPIIWTKFLRIEFLSHYGDEFYCPISSIQVHGKTMIEQLKEEEEESVSDEEEKIEGDIIERGPLVNFEINQTEMGDSNDNDNDENNLLTKTPIFDVDLFNSTWISCIEFNDTMKTNCSTPKYLKLDEFLKDYEKRNAEYGQCFDNNTNNNNDLTTTILPSIKPQDSIYKNIVKRLNLLESNATLSLLYIEEQSKLLSESFINLENNQNIKFQNILHQLNSTIQNQMNTFDKLNTDVYNSFAKLFEFQQQNFDNTNNEMNKELKDLKRSIWIYRNLTILTILLVITVISYKIITRDIIIFNDKEWNFPTSPDYSPSVSPIISRKSSVAKIYKNDKHKYPNKPVLDDINNDDAEILFEE</sequence>
<evidence type="ECO:0000259" key="14">
    <source>
        <dbReference type="PROSITE" id="PS51469"/>
    </source>
</evidence>
<accession>A0AAV5R232</accession>
<keyword evidence="4" id="KW-0256">Endoplasmic reticulum</keyword>
<evidence type="ECO:0000256" key="8">
    <source>
        <dbReference type="ARBA" id="ARBA00061226"/>
    </source>
</evidence>
<evidence type="ECO:0000313" key="16">
    <source>
        <dbReference type="Proteomes" id="UP001378960"/>
    </source>
</evidence>
<comment type="subcellular location">
    <subcellularLocation>
        <location evidence="1">Endoplasmic reticulum membrane</location>
        <topology evidence="1">Single-pass type I membrane protein</topology>
    </subcellularLocation>
</comment>
<evidence type="ECO:0000256" key="4">
    <source>
        <dbReference type="ARBA" id="ARBA00022824"/>
    </source>
</evidence>
<feature type="transmembrane region" description="Helical" evidence="12">
    <location>
        <begin position="506"/>
        <end position="528"/>
    </location>
</feature>
<comment type="similarity">
    <text evidence="8">Belongs to the SLP1 family.</text>
</comment>
<evidence type="ECO:0000256" key="9">
    <source>
        <dbReference type="ARBA" id="ARBA00064635"/>
    </source>
</evidence>
<dbReference type="GO" id="GO:0005789">
    <property type="term" value="C:endoplasmic reticulum membrane"/>
    <property type="evidence" value="ECO:0007669"/>
    <property type="project" value="UniProtKB-SubCell"/>
</dbReference>
<evidence type="ECO:0000256" key="11">
    <source>
        <dbReference type="SAM" id="MobiDB-lite"/>
    </source>
</evidence>
<feature type="region of interest" description="Disordered" evidence="11">
    <location>
        <begin position="36"/>
        <end position="79"/>
    </location>
</feature>
<evidence type="ECO:0000256" key="1">
    <source>
        <dbReference type="ARBA" id="ARBA00004115"/>
    </source>
</evidence>
<dbReference type="Pfam" id="PF07738">
    <property type="entry name" value="Sad1_UNC"/>
    <property type="match status" value="1"/>
</dbReference>
<dbReference type="GO" id="GO:0034975">
    <property type="term" value="P:protein folding in endoplasmic reticulum"/>
    <property type="evidence" value="ECO:0007669"/>
    <property type="project" value="TreeGrafter"/>
</dbReference>
<feature type="signal peptide" evidence="13">
    <location>
        <begin position="1"/>
        <end position="17"/>
    </location>
</feature>
<dbReference type="SUPFAM" id="SSF49785">
    <property type="entry name" value="Galactose-binding domain-like"/>
    <property type="match status" value="1"/>
</dbReference>
<evidence type="ECO:0000256" key="6">
    <source>
        <dbReference type="ARBA" id="ARBA00023136"/>
    </source>
</evidence>
<dbReference type="PANTHER" id="PTHR12953">
    <property type="entry name" value="MEMBRANE PROTEIN CH1 RELATED"/>
    <property type="match status" value="1"/>
</dbReference>
<evidence type="ECO:0000256" key="5">
    <source>
        <dbReference type="ARBA" id="ARBA00022989"/>
    </source>
</evidence>
<dbReference type="InterPro" id="IPR008979">
    <property type="entry name" value="Galactose-bd-like_sf"/>
</dbReference>
<evidence type="ECO:0000256" key="3">
    <source>
        <dbReference type="ARBA" id="ARBA00022729"/>
    </source>
</evidence>
<dbReference type="InterPro" id="IPR012919">
    <property type="entry name" value="SUN_dom"/>
</dbReference>
<reference evidence="15 16" key="1">
    <citation type="journal article" date="2023" name="Elife">
        <title>Identification of key yeast species and microbe-microbe interactions impacting larval growth of Drosophila in the wild.</title>
        <authorList>
            <person name="Mure A."/>
            <person name="Sugiura Y."/>
            <person name="Maeda R."/>
            <person name="Honda K."/>
            <person name="Sakurai N."/>
            <person name="Takahashi Y."/>
            <person name="Watada M."/>
            <person name="Katoh T."/>
            <person name="Gotoh A."/>
            <person name="Gotoh Y."/>
            <person name="Taniguchi I."/>
            <person name="Nakamura K."/>
            <person name="Hayashi T."/>
            <person name="Katayama T."/>
            <person name="Uemura T."/>
            <person name="Hattori Y."/>
        </authorList>
    </citation>
    <scope>NUCLEOTIDE SEQUENCE [LARGE SCALE GENOMIC DNA]</scope>
    <source>
        <strain evidence="15 16">PK-24</strain>
    </source>
</reference>
<dbReference type="Proteomes" id="UP001378960">
    <property type="component" value="Unassembled WGS sequence"/>
</dbReference>
<feature type="chain" id="PRO_5043484394" description="SUN-like protein 1" evidence="13">
    <location>
        <begin position="18"/>
        <end position="593"/>
    </location>
</feature>
<name>A0AAV5R232_PICKL</name>
<evidence type="ECO:0000256" key="12">
    <source>
        <dbReference type="SAM" id="Phobius"/>
    </source>
</evidence>
<dbReference type="FunFam" id="2.60.120.260:FF:000099">
    <property type="entry name" value="Uncharacterized protein, isoform C"/>
    <property type="match status" value="1"/>
</dbReference>
<gene>
    <name evidence="15" type="ORF">DAPK24_021780</name>
</gene>
<evidence type="ECO:0000313" key="15">
    <source>
        <dbReference type="EMBL" id="GMM45603.1"/>
    </source>
</evidence>